<feature type="compositionally biased region" description="Acidic residues" evidence="1">
    <location>
        <begin position="285"/>
        <end position="319"/>
    </location>
</feature>
<keyword evidence="2" id="KW-0472">Membrane</keyword>
<evidence type="ECO:0000313" key="3">
    <source>
        <dbReference type="EMBL" id="NNJ25201.1"/>
    </source>
</evidence>
<feature type="region of interest" description="Disordered" evidence="1">
    <location>
        <begin position="277"/>
        <end position="370"/>
    </location>
</feature>
<feature type="compositionally biased region" description="Acidic residues" evidence="1">
    <location>
        <begin position="338"/>
        <end position="349"/>
    </location>
</feature>
<accession>A0ABX1VDR0</accession>
<name>A0ABX1VDR0_9PLAN</name>
<organism evidence="3 4">
    <name type="scientific">Alienimonas chondri</name>
    <dbReference type="NCBI Taxonomy" id="2681879"/>
    <lineage>
        <taxon>Bacteria</taxon>
        <taxon>Pseudomonadati</taxon>
        <taxon>Planctomycetota</taxon>
        <taxon>Planctomycetia</taxon>
        <taxon>Planctomycetales</taxon>
        <taxon>Planctomycetaceae</taxon>
        <taxon>Alienimonas</taxon>
    </lineage>
</organism>
<proteinExistence type="predicted"/>
<dbReference type="SUPFAM" id="SSF52091">
    <property type="entry name" value="SpoIIaa-like"/>
    <property type="match status" value="1"/>
</dbReference>
<gene>
    <name evidence="3" type="ORF">LzC2_12690</name>
</gene>
<keyword evidence="4" id="KW-1185">Reference proteome</keyword>
<evidence type="ECO:0008006" key="5">
    <source>
        <dbReference type="Google" id="ProtNLM"/>
    </source>
</evidence>
<feature type="compositionally biased region" description="Low complexity" evidence="1">
    <location>
        <begin position="322"/>
        <end position="336"/>
    </location>
</feature>
<dbReference type="EMBL" id="WTPX01000028">
    <property type="protein sequence ID" value="NNJ25201.1"/>
    <property type="molecule type" value="Genomic_DNA"/>
</dbReference>
<comment type="caution">
    <text evidence="3">The sequence shown here is derived from an EMBL/GenBank/DDBJ whole genome shotgun (WGS) entry which is preliminary data.</text>
</comment>
<dbReference type="InterPro" id="IPR036513">
    <property type="entry name" value="STAS_dom_sf"/>
</dbReference>
<dbReference type="Proteomes" id="UP000609651">
    <property type="component" value="Unassembled WGS sequence"/>
</dbReference>
<dbReference type="RefSeq" id="WP_171184942.1">
    <property type="nucleotide sequence ID" value="NZ_WTPX01000028.1"/>
</dbReference>
<keyword evidence="2" id="KW-0812">Transmembrane</keyword>
<evidence type="ECO:0000256" key="1">
    <source>
        <dbReference type="SAM" id="MobiDB-lite"/>
    </source>
</evidence>
<evidence type="ECO:0000313" key="4">
    <source>
        <dbReference type="Proteomes" id="UP000609651"/>
    </source>
</evidence>
<reference evidence="3 4" key="1">
    <citation type="journal article" date="2020" name="Syst. Appl. Microbiol.">
        <title>Alienimonas chondri sp. nov., a novel planctomycete isolated from the biofilm of the red alga Chondrus crispus.</title>
        <authorList>
            <person name="Vitorino I."/>
            <person name="Albuquerque L."/>
            <person name="Wiegand S."/>
            <person name="Kallscheuer N."/>
            <person name="da Costa M.S."/>
            <person name="Lobo-da-Cunha A."/>
            <person name="Jogler C."/>
            <person name="Lage O.M."/>
        </authorList>
    </citation>
    <scope>NUCLEOTIDE SEQUENCE [LARGE SCALE GENOMIC DNA]</scope>
    <source>
        <strain evidence="3 4">LzC2</strain>
    </source>
</reference>
<feature type="transmembrane region" description="Helical" evidence="2">
    <location>
        <begin position="137"/>
        <end position="158"/>
    </location>
</feature>
<sequence length="370" mass="40806">MSASVLAARGNVIFPVETFGDTLIVLPKGDKAGFGDADFRVECGRVSAALRDPHYKNLVLDFSLTNYVGGNVVKELQRWVTQTREQGGRAVACEVSGDMRKGLEVSRTAEDWEFFETRDDALKTVATETVGQTLARWTPTIATVVTVLLLIGLGAWLLSGRHVERRHFAELESIWADYAKIRKQYATVQEWREHTPPLVERLDQEIDELQALLHTKYAARTTMLSVAKKRMKPILLDPRSPDPRARGVEAGFAYIRANLAGLPKEQYVDVEEEYRATRPTLAGSESDDDLENGDDPESDDDPEDGDDEELDPEPDDAEVENASAPAAGDSGASMDGEVTGDDDQDDEAQESPRSRSDDEPTPIAEGRSPD</sequence>
<evidence type="ECO:0000256" key="2">
    <source>
        <dbReference type="SAM" id="Phobius"/>
    </source>
</evidence>
<protein>
    <recommendedName>
        <fullName evidence="5">STAS domain-containing protein</fullName>
    </recommendedName>
</protein>
<keyword evidence="2" id="KW-1133">Transmembrane helix</keyword>
<dbReference type="Gene3D" id="3.30.750.24">
    <property type="entry name" value="STAS domain"/>
    <property type="match status" value="1"/>
</dbReference>